<keyword evidence="8" id="KW-0966">Cell projection</keyword>
<evidence type="ECO:0000256" key="3">
    <source>
        <dbReference type="ARBA" id="ARBA00014376"/>
    </source>
</evidence>
<accession>A0A5C1E3H7</accession>
<evidence type="ECO:0000256" key="2">
    <source>
        <dbReference type="ARBA" id="ARBA00009677"/>
    </source>
</evidence>
<evidence type="ECO:0000256" key="1">
    <source>
        <dbReference type="ARBA" id="ARBA00004117"/>
    </source>
</evidence>
<comment type="similarity">
    <text evidence="2 6">Belongs to the flagella basal body rod proteins family.</text>
</comment>
<keyword evidence="9" id="KW-1185">Reference proteome</keyword>
<feature type="domain" description="Flagellar basal body rod protein N-terminal" evidence="7">
    <location>
        <begin position="23"/>
        <end position="50"/>
    </location>
</feature>
<keyword evidence="8" id="KW-0282">Flagellum</keyword>
<dbReference type="InterPro" id="IPR006300">
    <property type="entry name" value="FlgB"/>
</dbReference>
<name>A0A5C1E3H7_9RHOO</name>
<comment type="subunit">
    <text evidence="6">The basal body constitutes a major portion of the flagellar organelle and consists of a number of rings mounted on a central rod.</text>
</comment>
<dbReference type="AlphaFoldDB" id="A0A5C1E3H7"/>
<dbReference type="PROSITE" id="PS00588">
    <property type="entry name" value="FLAGELLA_BB_ROD"/>
    <property type="match status" value="1"/>
</dbReference>
<dbReference type="Proteomes" id="UP000323671">
    <property type="component" value="Chromosome"/>
</dbReference>
<dbReference type="InterPro" id="IPR001444">
    <property type="entry name" value="Flag_bb_rod_N"/>
</dbReference>
<dbReference type="EMBL" id="CP022579">
    <property type="protein sequence ID" value="QEL63486.1"/>
    <property type="molecule type" value="Genomic_DNA"/>
</dbReference>
<evidence type="ECO:0000256" key="4">
    <source>
        <dbReference type="ARBA" id="ARBA00023143"/>
    </source>
</evidence>
<dbReference type="KEGG" id="otr:OTERR_00100"/>
<protein>
    <recommendedName>
        <fullName evidence="3 6">Flagellar basal body rod protein FlgB</fullName>
    </recommendedName>
</protein>
<comment type="function">
    <text evidence="5 6">Structural component of flagellum, the bacterial motility apparatus. Part of the rod structure of flagellar basal body.</text>
</comment>
<dbReference type="PANTHER" id="PTHR30435:SF12">
    <property type="entry name" value="FLAGELLAR BASAL BODY ROD PROTEIN FLGB"/>
    <property type="match status" value="1"/>
</dbReference>
<dbReference type="NCBIfam" id="TIGR01396">
    <property type="entry name" value="FlgB"/>
    <property type="match status" value="1"/>
</dbReference>
<keyword evidence="4 6" id="KW-0975">Bacterial flagellum</keyword>
<evidence type="ECO:0000256" key="5">
    <source>
        <dbReference type="ARBA" id="ARBA00024934"/>
    </source>
</evidence>
<evidence type="ECO:0000259" key="7">
    <source>
        <dbReference type="Pfam" id="PF00460"/>
    </source>
</evidence>
<evidence type="ECO:0000313" key="8">
    <source>
        <dbReference type="EMBL" id="QEL63486.1"/>
    </source>
</evidence>
<dbReference type="PANTHER" id="PTHR30435">
    <property type="entry name" value="FLAGELLAR PROTEIN"/>
    <property type="match status" value="1"/>
</dbReference>
<proteinExistence type="inferred from homology"/>
<dbReference type="PIRSF" id="PIRSF002889">
    <property type="entry name" value="Rod_FlgB"/>
    <property type="match status" value="1"/>
</dbReference>
<keyword evidence="8" id="KW-0969">Cilium</keyword>
<gene>
    <name evidence="8" type="primary">flgB</name>
    <name evidence="8" type="ORF">OTERR_00100</name>
</gene>
<reference evidence="8 9" key="1">
    <citation type="submission" date="2017-07" db="EMBL/GenBank/DDBJ databases">
        <title>Complete genome sequence of Oryzomicrobium terrae TPP412.</title>
        <authorList>
            <person name="Chiu L.-W."/>
            <person name="Lo K.-J."/>
            <person name="Tsai Y.-M."/>
            <person name="Lin S.-S."/>
            <person name="Kuo C.-H."/>
            <person name="Liu C.-T."/>
        </authorList>
    </citation>
    <scope>NUCLEOTIDE SEQUENCE [LARGE SCALE GENOMIC DNA]</scope>
    <source>
        <strain evidence="8 9">TPP412</strain>
    </source>
</reference>
<comment type="subcellular location">
    <subcellularLocation>
        <location evidence="1 6">Bacterial flagellum basal body</location>
    </subcellularLocation>
</comment>
<dbReference type="RefSeq" id="WP_054619865.1">
    <property type="nucleotide sequence ID" value="NZ_CP022579.1"/>
</dbReference>
<organism evidence="8 9">
    <name type="scientific">Oryzomicrobium terrae</name>
    <dbReference type="NCBI Taxonomy" id="1735038"/>
    <lineage>
        <taxon>Bacteria</taxon>
        <taxon>Pseudomonadati</taxon>
        <taxon>Pseudomonadota</taxon>
        <taxon>Betaproteobacteria</taxon>
        <taxon>Rhodocyclales</taxon>
        <taxon>Rhodocyclaceae</taxon>
        <taxon>Oryzomicrobium</taxon>
    </lineage>
</organism>
<sequence length="148" mass="16056">MSLDPLKGSPFIPLGKQADPGFQESALGVLAKRQSIIASNIANADTPQYKAVDIDFASALHDALANAHHTPVALNLTAASHIPAHGNTAPFPDTLRYHQPYQASVDGNTVEMDVERSKFSENAVRYEFAVQQVGSEFKEMIQMFTSLT</sequence>
<dbReference type="GO" id="GO:0071973">
    <property type="term" value="P:bacterial-type flagellum-dependent cell motility"/>
    <property type="evidence" value="ECO:0007669"/>
    <property type="project" value="InterPro"/>
</dbReference>
<dbReference type="InterPro" id="IPR019776">
    <property type="entry name" value="Flagellar_basal_body_rod_CS"/>
</dbReference>
<dbReference type="GO" id="GO:0030694">
    <property type="term" value="C:bacterial-type flagellum basal body, rod"/>
    <property type="evidence" value="ECO:0007669"/>
    <property type="project" value="InterPro"/>
</dbReference>
<dbReference type="Pfam" id="PF00460">
    <property type="entry name" value="Flg_bb_rod"/>
    <property type="match status" value="1"/>
</dbReference>
<evidence type="ECO:0000313" key="9">
    <source>
        <dbReference type="Proteomes" id="UP000323671"/>
    </source>
</evidence>
<evidence type="ECO:0000256" key="6">
    <source>
        <dbReference type="PIRNR" id="PIRNR002889"/>
    </source>
</evidence>